<keyword evidence="5" id="KW-1185">Reference proteome</keyword>
<gene>
    <name evidence="4" type="ORF">BBK82_10125</name>
</gene>
<dbReference type="InterPro" id="IPR022479">
    <property type="entry name" value="PqqD_bac"/>
</dbReference>
<dbReference type="STRING" id="1586287.BBK82_10125"/>
<evidence type="ECO:0000256" key="1">
    <source>
        <dbReference type="ARBA" id="ARBA00004886"/>
    </source>
</evidence>
<name>A0A1B2HFA7_9PSEU</name>
<dbReference type="OrthoDB" id="7995890at2"/>
<dbReference type="Pfam" id="PF05402">
    <property type="entry name" value="PqqD"/>
    <property type="match status" value="1"/>
</dbReference>
<evidence type="ECO:0000256" key="3">
    <source>
        <dbReference type="ARBA" id="ARBA00022905"/>
    </source>
</evidence>
<evidence type="ECO:0000313" key="5">
    <source>
        <dbReference type="Proteomes" id="UP000093053"/>
    </source>
</evidence>
<reference evidence="4 5" key="1">
    <citation type="submission" date="2016-07" db="EMBL/GenBank/DDBJ databases">
        <title>Complete genome sequence of the Lentzea guizhouensis DHS C013.</title>
        <authorList>
            <person name="Cao C."/>
        </authorList>
    </citation>
    <scope>NUCLEOTIDE SEQUENCE [LARGE SCALE GENOMIC DNA]</scope>
    <source>
        <strain evidence="4 5">DHS C013</strain>
    </source>
</reference>
<dbReference type="InterPro" id="IPR008792">
    <property type="entry name" value="PQQD"/>
</dbReference>
<evidence type="ECO:0000313" key="4">
    <source>
        <dbReference type="EMBL" id="ANZ36366.1"/>
    </source>
</evidence>
<dbReference type="Proteomes" id="UP000093053">
    <property type="component" value="Chromosome"/>
</dbReference>
<dbReference type="GO" id="GO:0048038">
    <property type="term" value="F:quinone binding"/>
    <property type="evidence" value="ECO:0007669"/>
    <property type="project" value="InterPro"/>
</dbReference>
<organism evidence="4 5">
    <name type="scientific">Lentzea guizhouensis</name>
    <dbReference type="NCBI Taxonomy" id="1586287"/>
    <lineage>
        <taxon>Bacteria</taxon>
        <taxon>Bacillati</taxon>
        <taxon>Actinomycetota</taxon>
        <taxon>Actinomycetes</taxon>
        <taxon>Pseudonocardiales</taxon>
        <taxon>Pseudonocardiaceae</taxon>
        <taxon>Lentzea</taxon>
    </lineage>
</organism>
<dbReference type="GO" id="GO:0018189">
    <property type="term" value="P:pyrroloquinoline quinone biosynthetic process"/>
    <property type="evidence" value="ECO:0007669"/>
    <property type="project" value="UniProtKB-UniPathway"/>
</dbReference>
<comment type="pathway">
    <text evidence="1">Cofactor biosynthesis; pyrroloquinoline quinone biosynthesis.</text>
</comment>
<keyword evidence="3" id="KW-0884">PQQ biosynthesis</keyword>
<dbReference type="RefSeq" id="WP_065914769.1">
    <property type="nucleotide sequence ID" value="NZ_CP016793.1"/>
</dbReference>
<dbReference type="AlphaFoldDB" id="A0A1B2HFA7"/>
<protein>
    <submittedName>
        <fullName evidence="4">Pyrroloquinoline quinone biosynthesis protein PqqD</fullName>
    </submittedName>
</protein>
<evidence type="ECO:0000256" key="2">
    <source>
        <dbReference type="ARBA" id="ARBA00011741"/>
    </source>
</evidence>
<proteinExistence type="predicted"/>
<accession>A0A1B2HFA7</accession>
<dbReference type="EMBL" id="CP016793">
    <property type="protein sequence ID" value="ANZ36366.1"/>
    <property type="molecule type" value="Genomic_DNA"/>
</dbReference>
<comment type="subunit">
    <text evidence="2">Monomer. Interacts with PqqE.</text>
</comment>
<dbReference type="Gene3D" id="1.10.10.1150">
    <property type="entry name" value="Coenzyme PQQ synthesis protein D (PqqD)"/>
    <property type="match status" value="1"/>
</dbReference>
<dbReference type="NCBIfam" id="TIGR03859">
    <property type="entry name" value="PQQ_PqqD"/>
    <property type="match status" value="1"/>
</dbReference>
<dbReference type="InterPro" id="IPR041881">
    <property type="entry name" value="PqqD_sf"/>
</dbReference>
<dbReference type="KEGG" id="led:BBK82_10125"/>
<dbReference type="UniPathway" id="UPA00539"/>
<sequence>MTAVVALDAVPRIRRGVKCTYDQIRSAHVVLFPEGVLVLNETAASVVALCDGVRSVGDIALALGDEYAGVDAADVATLVARLVERRVVDVDG</sequence>